<dbReference type="Proteomes" id="UP000004810">
    <property type="component" value="Unassembled WGS sequence"/>
</dbReference>
<dbReference type="PANTHER" id="PTHR21579">
    <property type="entry name" value="PROTEIN TINCAR"/>
    <property type="match status" value="1"/>
</dbReference>
<dbReference type="AlphaFoldDB" id="J9A9M6"/>
<evidence type="ECO:0000313" key="2">
    <source>
        <dbReference type="EMBL" id="EJW70645.1"/>
    </source>
</evidence>
<name>J9A9M6_WUCBA</name>
<dbReference type="PANTHER" id="PTHR21579:SF20">
    <property type="entry name" value="PROTEIN TINCAR"/>
    <property type="match status" value="1"/>
</dbReference>
<protein>
    <submittedName>
        <fullName evidence="2">Uncharacterized protein</fullName>
    </submittedName>
</protein>
<feature type="transmembrane region" description="Helical" evidence="1">
    <location>
        <begin position="12"/>
        <end position="31"/>
    </location>
</feature>
<keyword evidence="1" id="KW-1133">Transmembrane helix</keyword>
<keyword evidence="1" id="KW-0812">Transmembrane</keyword>
<evidence type="ECO:0000256" key="1">
    <source>
        <dbReference type="SAM" id="Phobius"/>
    </source>
</evidence>
<comment type="caution">
    <text evidence="2">The sequence shown here is derived from an EMBL/GenBank/DDBJ whole genome shotgun (WGS) entry which is preliminary data.</text>
</comment>
<dbReference type="InterPro" id="IPR053291">
    <property type="entry name" value="Ommatidial_diff-associated"/>
</dbReference>
<sequence>MHARLFGIPLEFVNLLIALFVYTCAYSAVFWHTNKPFSFIFSLHLLIYSTTIIWSYLGFSVLHRIQETSYASIRPIGLGDFLNTELDFVYQRARQLAANLPMFDNRLQGFRISAQDLTATPISPNLLPKDKIIKIFSIDACSFVWNTVGIRQFTDCTIRLHVCLFSSFLAYQQAV</sequence>
<feature type="transmembrane region" description="Helical" evidence="1">
    <location>
        <begin position="37"/>
        <end position="57"/>
    </location>
</feature>
<gene>
    <name evidence="2" type="ORF">WUBG_18447</name>
</gene>
<dbReference type="EMBL" id="ADBV01021064">
    <property type="protein sequence ID" value="EJW70645.1"/>
    <property type="molecule type" value="Genomic_DNA"/>
</dbReference>
<keyword evidence="1" id="KW-0472">Membrane</keyword>
<accession>J9A9M6</accession>
<organism evidence="2">
    <name type="scientific">Wuchereria bancrofti</name>
    <dbReference type="NCBI Taxonomy" id="6293"/>
    <lineage>
        <taxon>Eukaryota</taxon>
        <taxon>Metazoa</taxon>
        <taxon>Ecdysozoa</taxon>
        <taxon>Nematoda</taxon>
        <taxon>Chromadorea</taxon>
        <taxon>Rhabditida</taxon>
        <taxon>Spirurina</taxon>
        <taxon>Spiruromorpha</taxon>
        <taxon>Filarioidea</taxon>
        <taxon>Onchocercidae</taxon>
        <taxon>Wuchereria</taxon>
    </lineage>
</organism>
<reference evidence="2" key="1">
    <citation type="submission" date="2012-08" db="EMBL/GenBank/DDBJ databases">
        <title>The Genome Sequence of Wuchereria bancrofti.</title>
        <authorList>
            <consortium name="The Broad Institute Genome Sequencing Platform"/>
            <consortium name="Broad Institute Genome Sequencing Center for Infectious Disease"/>
            <person name="Nutman T.B."/>
            <person name="Fink D.L."/>
            <person name="Russ C."/>
            <person name="Young S."/>
            <person name="Zeng Q."/>
            <person name="Koehrsen M."/>
            <person name="Alvarado L."/>
            <person name="Berlin A."/>
            <person name="Borenstein D."/>
            <person name="Chapman S.B."/>
            <person name="Chen Z."/>
            <person name="Engels R."/>
            <person name="Freedman E."/>
            <person name="Gellesch M."/>
            <person name="Goldberg J."/>
            <person name="Griggs A."/>
            <person name="Gujja S."/>
            <person name="Heilman E.R."/>
            <person name="Heiman D."/>
            <person name="Hepburn T."/>
            <person name="Howarth C."/>
            <person name="Jen D."/>
            <person name="Larson L."/>
            <person name="Lewis B."/>
            <person name="Mehta T."/>
            <person name="Park D."/>
            <person name="Pearson M."/>
            <person name="Richards J."/>
            <person name="Roberts A."/>
            <person name="Saif S."/>
            <person name="Shea T."/>
            <person name="Shenoy N."/>
            <person name="Sisk P."/>
            <person name="Stolte C."/>
            <person name="Sykes S."/>
            <person name="Walk T."/>
            <person name="White J."/>
            <person name="Yandava C."/>
            <person name="Haas B."/>
            <person name="Henn M.R."/>
            <person name="Nusbaum C."/>
            <person name="Birren B."/>
        </authorList>
    </citation>
    <scope>NUCLEOTIDE SEQUENCE</scope>
</reference>
<proteinExistence type="predicted"/>